<dbReference type="Pfam" id="PF10338">
    <property type="entry name" value="YBL028C_N"/>
    <property type="match status" value="1"/>
</dbReference>
<accession>A0AAE0WRE5</accession>
<proteinExistence type="predicted"/>
<evidence type="ECO:0000313" key="4">
    <source>
        <dbReference type="Proteomes" id="UP001274830"/>
    </source>
</evidence>
<protein>
    <recommendedName>
        <fullName evidence="2">DUF2423 domain-containing protein</fullName>
    </recommendedName>
</protein>
<feature type="region of interest" description="Disordered" evidence="1">
    <location>
        <begin position="39"/>
        <end position="140"/>
    </location>
</feature>
<organism evidence="3 4">
    <name type="scientific">Recurvomyces mirabilis</name>
    <dbReference type="NCBI Taxonomy" id="574656"/>
    <lineage>
        <taxon>Eukaryota</taxon>
        <taxon>Fungi</taxon>
        <taxon>Dikarya</taxon>
        <taxon>Ascomycota</taxon>
        <taxon>Pezizomycotina</taxon>
        <taxon>Dothideomycetes</taxon>
        <taxon>Dothideomycetidae</taxon>
        <taxon>Mycosphaerellales</taxon>
        <taxon>Teratosphaeriaceae</taxon>
        <taxon>Recurvomyces</taxon>
    </lineage>
</organism>
<name>A0AAE0WRE5_9PEZI</name>
<gene>
    <name evidence="3" type="ORF">LTR78_003718</name>
</gene>
<feature type="region of interest" description="Disordered" evidence="1">
    <location>
        <begin position="1"/>
        <end position="25"/>
    </location>
</feature>
<evidence type="ECO:0000313" key="3">
    <source>
        <dbReference type="EMBL" id="KAK3676442.1"/>
    </source>
</evidence>
<feature type="compositionally biased region" description="Basic and acidic residues" evidence="1">
    <location>
        <begin position="47"/>
        <end position="64"/>
    </location>
</feature>
<feature type="domain" description="DUF2423" evidence="2">
    <location>
        <begin position="1"/>
        <end position="44"/>
    </location>
</feature>
<dbReference type="AlphaFoldDB" id="A0AAE0WRE5"/>
<comment type="caution">
    <text evidence="3">The sequence shown here is derived from an EMBL/GenBank/DDBJ whole genome shotgun (WGS) entry which is preliminary data.</text>
</comment>
<feature type="compositionally biased region" description="Basic residues" evidence="1">
    <location>
        <begin position="12"/>
        <end position="21"/>
    </location>
</feature>
<dbReference type="Proteomes" id="UP001274830">
    <property type="component" value="Unassembled WGS sequence"/>
</dbReference>
<dbReference type="PANTHER" id="PTHR28219:SF1">
    <property type="entry name" value="UPF0642 PROTEIN YBL028C"/>
    <property type="match status" value="1"/>
</dbReference>
<dbReference type="GO" id="GO:0030687">
    <property type="term" value="C:preribosome, large subunit precursor"/>
    <property type="evidence" value="ECO:0007669"/>
    <property type="project" value="TreeGrafter"/>
</dbReference>
<evidence type="ECO:0000256" key="1">
    <source>
        <dbReference type="SAM" id="MobiDB-lite"/>
    </source>
</evidence>
<dbReference type="EMBL" id="JAUTXT010000010">
    <property type="protein sequence ID" value="KAK3676442.1"/>
    <property type="molecule type" value="Genomic_DNA"/>
</dbReference>
<dbReference type="PANTHER" id="PTHR28219">
    <property type="entry name" value="UPF0642 PROTEIN YBL028C"/>
    <property type="match status" value="1"/>
</dbReference>
<keyword evidence="4" id="KW-1185">Reference proteome</keyword>
<evidence type="ECO:0000259" key="2">
    <source>
        <dbReference type="Pfam" id="PF10338"/>
    </source>
</evidence>
<dbReference type="InterPro" id="IPR019434">
    <property type="entry name" value="DUF2423"/>
</dbReference>
<sequence>MAKSSRSSALKKNNKQLKKKVFGPAEAARQERLNAKLMALASQPKPPRAEMEVETEETVKDAKAGNEMQVEEEGTTSKTKEPTRASGVFDYGPDAKKTPRASRSASRVQKTRHRRNRNDIVFAPTGIAKAKANARKRSKR</sequence>
<reference evidence="3" key="1">
    <citation type="submission" date="2023-07" db="EMBL/GenBank/DDBJ databases">
        <title>Black Yeasts Isolated from many extreme environments.</title>
        <authorList>
            <person name="Coleine C."/>
            <person name="Stajich J.E."/>
            <person name="Selbmann L."/>
        </authorList>
    </citation>
    <scope>NUCLEOTIDE SEQUENCE</scope>
    <source>
        <strain evidence="3">CCFEE 5485</strain>
    </source>
</reference>